<evidence type="ECO:0000313" key="3">
    <source>
        <dbReference type="Proteomes" id="UP000570514"/>
    </source>
</evidence>
<dbReference type="EMBL" id="JAASRM010000001">
    <property type="protein sequence ID" value="NIK87086.1"/>
    <property type="molecule type" value="Genomic_DNA"/>
</dbReference>
<protein>
    <submittedName>
        <fullName evidence="2">Glycosyl transferase family 25</fullName>
    </submittedName>
</protein>
<proteinExistence type="predicted"/>
<dbReference type="CDD" id="cd06532">
    <property type="entry name" value="Glyco_transf_25"/>
    <property type="match status" value="1"/>
</dbReference>
<name>A0A846MUQ4_9PROT</name>
<evidence type="ECO:0000259" key="1">
    <source>
        <dbReference type="Pfam" id="PF01755"/>
    </source>
</evidence>
<dbReference type="AlphaFoldDB" id="A0A846MUQ4"/>
<comment type="caution">
    <text evidence="2">The sequence shown here is derived from an EMBL/GenBank/DDBJ whole genome shotgun (WGS) entry which is preliminary data.</text>
</comment>
<dbReference type="GO" id="GO:0016740">
    <property type="term" value="F:transferase activity"/>
    <property type="evidence" value="ECO:0007669"/>
    <property type="project" value="UniProtKB-KW"/>
</dbReference>
<dbReference type="RefSeq" id="WP_167080378.1">
    <property type="nucleotide sequence ID" value="NZ_BAAADC010000001.1"/>
</dbReference>
<dbReference type="InterPro" id="IPR002654">
    <property type="entry name" value="Glyco_trans_25"/>
</dbReference>
<organism evidence="2 3">
    <name type="scientific">Rhizomicrobium palustre</name>
    <dbReference type="NCBI Taxonomy" id="189966"/>
    <lineage>
        <taxon>Bacteria</taxon>
        <taxon>Pseudomonadati</taxon>
        <taxon>Pseudomonadota</taxon>
        <taxon>Alphaproteobacteria</taxon>
        <taxon>Micropepsales</taxon>
        <taxon>Micropepsaceae</taxon>
        <taxon>Rhizomicrobium</taxon>
    </lineage>
</organism>
<keyword evidence="2" id="KW-0808">Transferase</keyword>
<feature type="domain" description="Glycosyl transferase family 25" evidence="1">
    <location>
        <begin position="2"/>
        <end position="176"/>
    </location>
</feature>
<evidence type="ECO:0000313" key="2">
    <source>
        <dbReference type="EMBL" id="NIK87086.1"/>
    </source>
</evidence>
<accession>A0A846MUQ4</accession>
<sequence>MKLFVINLARRNDRLAQMTRELQRLRLSFETITAIDAEDVSNAFLAQHFTPSGPLGKLPKGDQCCSISHKKCWAAFIGSGAPYATILEDDVRLDPAAASLLGDLRWLPQGIDLLKLEHFGPESQRVLIGARQEIGRGRSIAPILSRHTGAAAYILSRRAALELLTMDRWNVPVDHLLFNANVSPVAEKLKPFQLLPAIARQEQRATSDIKHWRVADRGLSPALIRREIVRAYYETRLLPRQIAAVLKGTAHLAKVANAELAPENAAPAFYPEAQVLLRQRRLA</sequence>
<gene>
    <name evidence="2" type="ORF">FHS83_000404</name>
</gene>
<dbReference type="Pfam" id="PF01755">
    <property type="entry name" value="Glyco_transf_25"/>
    <property type="match status" value="1"/>
</dbReference>
<dbReference type="Proteomes" id="UP000570514">
    <property type="component" value="Unassembled WGS sequence"/>
</dbReference>
<keyword evidence="3" id="KW-1185">Reference proteome</keyword>
<reference evidence="2 3" key="1">
    <citation type="submission" date="2020-03" db="EMBL/GenBank/DDBJ databases">
        <title>Genomic Encyclopedia of Type Strains, Phase IV (KMG-IV): sequencing the most valuable type-strain genomes for metagenomic binning, comparative biology and taxonomic classification.</title>
        <authorList>
            <person name="Goeker M."/>
        </authorList>
    </citation>
    <scope>NUCLEOTIDE SEQUENCE [LARGE SCALE GENOMIC DNA]</scope>
    <source>
        <strain evidence="2 3">DSM 19867</strain>
    </source>
</reference>